<name>A0ABS0GN96_9ACTN</name>
<keyword evidence="1" id="KW-0812">Transmembrane</keyword>
<organism evidence="2 3">
    <name type="scientific">Plantactinospora alkalitolerans</name>
    <dbReference type="NCBI Taxonomy" id="2789879"/>
    <lineage>
        <taxon>Bacteria</taxon>
        <taxon>Bacillati</taxon>
        <taxon>Actinomycetota</taxon>
        <taxon>Actinomycetes</taxon>
        <taxon>Micromonosporales</taxon>
        <taxon>Micromonosporaceae</taxon>
        <taxon>Plantactinospora</taxon>
    </lineage>
</organism>
<feature type="transmembrane region" description="Helical" evidence="1">
    <location>
        <begin position="220"/>
        <end position="242"/>
    </location>
</feature>
<accession>A0ABS0GN96</accession>
<keyword evidence="1" id="KW-1133">Transmembrane helix</keyword>
<keyword evidence="3" id="KW-1185">Reference proteome</keyword>
<protein>
    <recommendedName>
        <fullName evidence="4">Vegetative cell wall protein gp1</fullName>
    </recommendedName>
</protein>
<dbReference type="Proteomes" id="UP000638560">
    <property type="component" value="Unassembled WGS sequence"/>
</dbReference>
<feature type="transmembrane region" description="Helical" evidence="1">
    <location>
        <begin position="64"/>
        <end position="84"/>
    </location>
</feature>
<evidence type="ECO:0000313" key="3">
    <source>
        <dbReference type="Proteomes" id="UP000638560"/>
    </source>
</evidence>
<evidence type="ECO:0000256" key="1">
    <source>
        <dbReference type="SAM" id="Phobius"/>
    </source>
</evidence>
<evidence type="ECO:0000313" key="2">
    <source>
        <dbReference type="EMBL" id="MBF9127667.1"/>
    </source>
</evidence>
<dbReference type="RefSeq" id="WP_196199346.1">
    <property type="nucleotide sequence ID" value="NZ_JADPUN010000035.1"/>
</dbReference>
<comment type="caution">
    <text evidence="2">The sequence shown here is derived from an EMBL/GenBank/DDBJ whole genome shotgun (WGS) entry which is preliminary data.</text>
</comment>
<gene>
    <name evidence="2" type="ORF">I0C86_01445</name>
</gene>
<feature type="transmembrane region" description="Helical" evidence="1">
    <location>
        <begin position="90"/>
        <end position="109"/>
    </location>
</feature>
<sequence>MNAFLAELGKQLVTRWTATLVVSGGLFAGAVVLAQVLGHRNAVNLRMLRVWLDMVSADPTSERGTTVLIAAAGFLLGAAAAGLMSGATGLLVEWSWGLTGAAPLAGWLARSRQRRWEKAEAEVAAAERALLADTTDPVLRERTRMAILRREAICLVPAERPTWIGDRLHASDVRVHSSYSIDLVTVWPRLWLILPEAVRGELTAVQDRCTSAARLAGWGLLYVVLGMFWWPALVIGLVVLLVSRHRARLAVGVYTDLVESAVDMYGRRLAAHLGLACPGRLTAEIGAEITAILRKDDVLRPLRPVVSV</sequence>
<dbReference type="EMBL" id="JADPUN010000035">
    <property type="protein sequence ID" value="MBF9127667.1"/>
    <property type="molecule type" value="Genomic_DNA"/>
</dbReference>
<feature type="transmembrane region" description="Helical" evidence="1">
    <location>
        <begin position="20"/>
        <end position="43"/>
    </location>
</feature>
<keyword evidence="1" id="KW-0472">Membrane</keyword>
<proteinExistence type="predicted"/>
<reference evidence="2 3" key="1">
    <citation type="submission" date="2020-11" db="EMBL/GenBank/DDBJ databases">
        <title>A novel isolate from a Black sea contaminated sediment with potential to produce alkanes: Plantactinospora alkalitolerans sp. nov.</title>
        <authorList>
            <person name="Carro L."/>
            <person name="Veyisoglu A."/>
            <person name="Guven K."/>
            <person name="Schumann P."/>
            <person name="Klenk H.-P."/>
            <person name="Sahin N."/>
        </authorList>
    </citation>
    <scope>NUCLEOTIDE SEQUENCE [LARGE SCALE GENOMIC DNA]</scope>
    <source>
        <strain evidence="2 3">S1510</strain>
    </source>
</reference>
<evidence type="ECO:0008006" key="4">
    <source>
        <dbReference type="Google" id="ProtNLM"/>
    </source>
</evidence>